<accession>A0A5M9ZFJ5</accession>
<name>A0A5M9ZFJ5_9BIFI</name>
<dbReference type="Gene3D" id="2.60.40.4270">
    <property type="entry name" value="Listeria-Bacteroides repeat domain"/>
    <property type="match status" value="2"/>
</dbReference>
<dbReference type="GO" id="GO:0030313">
    <property type="term" value="C:cell envelope"/>
    <property type="evidence" value="ECO:0007669"/>
    <property type="project" value="UniProtKB-SubCell"/>
</dbReference>
<organism evidence="3 4">
    <name type="scientific">Bifidobacterium myosotis</name>
    <dbReference type="NCBI Taxonomy" id="1630166"/>
    <lineage>
        <taxon>Bacteria</taxon>
        <taxon>Bacillati</taxon>
        <taxon>Actinomycetota</taxon>
        <taxon>Actinomycetes</taxon>
        <taxon>Bifidobacteriales</taxon>
        <taxon>Bifidobacteriaceae</taxon>
        <taxon>Bifidobacterium</taxon>
    </lineage>
</organism>
<protein>
    <submittedName>
        <fullName evidence="3">Uncharacterized protein</fullName>
    </submittedName>
</protein>
<reference evidence="3 4" key="1">
    <citation type="journal article" date="2019" name="Syst. Appl. Microbiol.">
        <title>Characterization of Bifidobacterium species in feaces of the Egyptian fruit bat: Description of B. vespertilionis sp. nov. and B. rousetti sp. nov.</title>
        <authorList>
            <person name="Modesto M."/>
            <person name="Satti M."/>
            <person name="Watanabe K."/>
            <person name="Puglisi E."/>
            <person name="Morelli L."/>
            <person name="Huang C.-H."/>
            <person name="Liou J.-S."/>
            <person name="Miyashita M."/>
            <person name="Tamura T."/>
            <person name="Saito S."/>
            <person name="Mori K."/>
            <person name="Huang L."/>
            <person name="Sciavilla P."/>
            <person name="Sandri C."/>
            <person name="Spiezio C."/>
            <person name="Vitali F."/>
            <person name="Cavalieri D."/>
            <person name="Perpetuini G."/>
            <person name="Tofalo R."/>
            <person name="Bonetti A."/>
            <person name="Arita M."/>
            <person name="Mattarelli P."/>
        </authorList>
    </citation>
    <scope>NUCLEOTIDE SEQUENCE [LARGE SCALE GENOMIC DNA]</scope>
    <source>
        <strain evidence="3 4">RST17</strain>
    </source>
</reference>
<dbReference type="Proteomes" id="UP000410049">
    <property type="component" value="Unassembled WGS sequence"/>
</dbReference>
<dbReference type="RefSeq" id="WP_190972602.1">
    <property type="nucleotide sequence ID" value="NZ_RZUH01000023.1"/>
</dbReference>
<keyword evidence="2" id="KW-0732">Signal</keyword>
<feature type="signal peptide" evidence="2">
    <location>
        <begin position="1"/>
        <end position="33"/>
    </location>
</feature>
<comment type="subcellular location">
    <subcellularLocation>
        <location evidence="1">Cell envelope</location>
    </subcellularLocation>
</comment>
<evidence type="ECO:0000256" key="1">
    <source>
        <dbReference type="ARBA" id="ARBA00004196"/>
    </source>
</evidence>
<sequence length="697" mass="75058">MTGNTKVWRAPLAGLASVAMIATMGVAASTANAAPEYQYPDVKVTLDANGGTFNGSDGSFGFTVPGDVVNAATQTAESWSFSKDKSSVTVTDSRDSSTNGYKFADGVFPSLYGTFGNDAVIKYDSKGSRKFSGWYTEKSGGQAVDPKSVLADGTTLYAHWSVDTSAAPEVVTVNTNAVVAYDDVNNGPDSWSSVIKWVSGSNSYKIRLATGDTLADWELPSNDVVGDHRVFDETQWSPSSAKGGDTLDAKTVPGTTVRFNPTGADGSTYELYKDGVKVTANPFVDVKANGNLGDYQAVVGSGDHKLANAFTLTAGGNSQTVNDTYHLNEGITLNTANDLTLTPKGGQPSVVYVLHKKVYTTALTDAQQFFVPSGQSFQGFFGKTPDDVTRPNTTFLGWFDWKQTDKRGLQTNNNYFDYNLIQKDDEVAKVADPAPYDFTAPASDTDHVVNLYAGYKADAPYTTITLDPNYTGAEKISQKIYVGKTIAEQLPTVTRPGYTLVGWYNKPKLPTDDLTQDKLDTSKTATLGVPGFGTYYAAWTVDSLYGVNGLLSYLSRGYATKQDTTTGKLSFATPYGEPVKVRDPFKLGKKSGYTNAVKTSDGFTETNATSNFFLLAQPDGYNKASWKSFLATREKVVSDLKAELSLRKDDDIATVYKAAEGLTDAKADKFAQEFAGKLVTNTAYPDVNYDDYGTHSP</sequence>
<dbReference type="AlphaFoldDB" id="A0A5M9ZFJ5"/>
<proteinExistence type="predicted"/>
<feature type="non-terminal residue" evidence="3">
    <location>
        <position position="697"/>
    </location>
</feature>
<gene>
    <name evidence="3" type="ORF">EMO91_13005</name>
</gene>
<dbReference type="EMBL" id="RZUH01000023">
    <property type="protein sequence ID" value="KAA8824960.1"/>
    <property type="molecule type" value="Genomic_DNA"/>
</dbReference>
<dbReference type="InterPro" id="IPR042229">
    <property type="entry name" value="Listeria/Bacterioides_rpt_sf"/>
</dbReference>
<feature type="chain" id="PRO_5024290217" evidence="2">
    <location>
        <begin position="34"/>
        <end position="697"/>
    </location>
</feature>
<evidence type="ECO:0000313" key="4">
    <source>
        <dbReference type="Proteomes" id="UP000410049"/>
    </source>
</evidence>
<comment type="caution">
    <text evidence="3">The sequence shown here is derived from an EMBL/GenBank/DDBJ whole genome shotgun (WGS) entry which is preliminary data.</text>
</comment>
<dbReference type="InterPro" id="IPR013378">
    <property type="entry name" value="InlB-like_B-rpt"/>
</dbReference>
<evidence type="ECO:0000256" key="2">
    <source>
        <dbReference type="SAM" id="SignalP"/>
    </source>
</evidence>
<evidence type="ECO:0000313" key="3">
    <source>
        <dbReference type="EMBL" id="KAA8824960.1"/>
    </source>
</evidence>
<dbReference type="Pfam" id="PF09479">
    <property type="entry name" value="Flg_new"/>
    <property type="match status" value="2"/>
</dbReference>